<evidence type="ECO:0000259" key="4">
    <source>
        <dbReference type="Pfam" id="PF13193"/>
    </source>
</evidence>
<feature type="domain" description="AMP-binding enzyme C-terminal" evidence="4">
    <location>
        <begin position="442"/>
        <end position="517"/>
    </location>
</feature>
<proteinExistence type="inferred from homology"/>
<dbReference type="InterPro" id="IPR045851">
    <property type="entry name" value="AMP-bd_C_sf"/>
</dbReference>
<evidence type="ECO:0000256" key="2">
    <source>
        <dbReference type="ARBA" id="ARBA00022598"/>
    </source>
</evidence>
<dbReference type="RefSeq" id="WP_380025762.1">
    <property type="nucleotide sequence ID" value="NZ_JBHSHC010000090.1"/>
</dbReference>
<dbReference type="InterPro" id="IPR020845">
    <property type="entry name" value="AMP-binding_CS"/>
</dbReference>
<dbReference type="InterPro" id="IPR025110">
    <property type="entry name" value="AMP-bd_C"/>
</dbReference>
<dbReference type="SUPFAM" id="SSF56801">
    <property type="entry name" value="Acetyl-CoA synthetase-like"/>
    <property type="match status" value="1"/>
</dbReference>
<evidence type="ECO:0000313" key="5">
    <source>
        <dbReference type="EMBL" id="MFC4767845.1"/>
    </source>
</evidence>
<dbReference type="Gene3D" id="3.30.300.30">
    <property type="match status" value="1"/>
</dbReference>
<feature type="domain" description="AMP-dependent synthetase/ligase" evidence="3">
    <location>
        <begin position="28"/>
        <end position="392"/>
    </location>
</feature>
<evidence type="ECO:0000313" key="6">
    <source>
        <dbReference type="Proteomes" id="UP001596002"/>
    </source>
</evidence>
<gene>
    <name evidence="5" type="ORF">ACFO8Q_10815</name>
</gene>
<reference evidence="6" key="1">
    <citation type="journal article" date="2019" name="Int. J. Syst. Evol. Microbiol.">
        <title>The Global Catalogue of Microorganisms (GCM) 10K type strain sequencing project: providing services to taxonomists for standard genome sequencing and annotation.</title>
        <authorList>
            <consortium name="The Broad Institute Genomics Platform"/>
            <consortium name="The Broad Institute Genome Sequencing Center for Infectious Disease"/>
            <person name="Wu L."/>
            <person name="Ma J."/>
        </authorList>
    </citation>
    <scope>NUCLEOTIDE SEQUENCE [LARGE SCALE GENOMIC DNA]</scope>
    <source>
        <strain evidence="6">WYCCWR 12678</strain>
    </source>
</reference>
<dbReference type="Pfam" id="PF13193">
    <property type="entry name" value="AMP-binding_C"/>
    <property type="match status" value="1"/>
</dbReference>
<dbReference type="Proteomes" id="UP001596002">
    <property type="component" value="Unassembled WGS sequence"/>
</dbReference>
<comment type="caution">
    <text evidence="5">The sequence shown here is derived from an EMBL/GenBank/DDBJ whole genome shotgun (WGS) entry which is preliminary data.</text>
</comment>
<sequence>MKIVTEKHFNRTVKVYEDRPKNLTEMLRQTVNDFSEKEALVASSERLTYRQLWDNAEFTAGNLHYSYEIQKGDRVAILVGNKIEFALLVFACARIGAIAVTLNTRLQEMELSYMLNHSGAKVLIVDHEFIDKVEKMRHQGSLGEIQHFFVIGRAESGRKDYLPFELLLQKTVPPNINVDEDDPLFIMYTSGTTGKPKGAIGCHLGVIHSVMNYEHVLKTNSRTRTVIAVPLFHVTGMIGQLLHMVRVGGTSVIMGRFKTGDYIRLISEENITFLFNVPTIYVMMMSHPDFTKHSYHSVNCIVYGGSSMSEETISCLQKAFPGTSLHNAYGATETSSPTTILPQDCPESKIQSVGRAVPVAEVKVVDEGGNPCRSGEVGQLLIKGPMVIEGYWNNEEANRKSFVDGYWCSGDLAKIDEEGYVYIMDRMKDMINRGGEKIYSVEVENVLYNHPKILEAAVVGIPDGVFGEAVKAFVIPKEDAVITEEEVQQFVRERLADYKVPASIEFISELPRNPGGKVIKGKLKEKSNMASSNKGSHSCNELI</sequence>
<evidence type="ECO:0000256" key="1">
    <source>
        <dbReference type="ARBA" id="ARBA00006432"/>
    </source>
</evidence>
<dbReference type="Gene3D" id="3.40.50.12780">
    <property type="entry name" value="N-terminal domain of ligase-like"/>
    <property type="match status" value="1"/>
</dbReference>
<comment type="similarity">
    <text evidence="1">Belongs to the ATP-dependent AMP-binding enzyme family.</text>
</comment>
<evidence type="ECO:0000259" key="3">
    <source>
        <dbReference type="Pfam" id="PF00501"/>
    </source>
</evidence>
<dbReference type="InterPro" id="IPR000873">
    <property type="entry name" value="AMP-dep_synth/lig_dom"/>
</dbReference>
<dbReference type="PANTHER" id="PTHR43201">
    <property type="entry name" value="ACYL-COA SYNTHETASE"/>
    <property type="match status" value="1"/>
</dbReference>
<dbReference type="EMBL" id="JBHSHC010000090">
    <property type="protein sequence ID" value="MFC4767845.1"/>
    <property type="molecule type" value="Genomic_DNA"/>
</dbReference>
<dbReference type="PANTHER" id="PTHR43201:SF5">
    <property type="entry name" value="MEDIUM-CHAIN ACYL-COA LIGASE ACSF2, MITOCHONDRIAL"/>
    <property type="match status" value="1"/>
</dbReference>
<organism evidence="5 6">
    <name type="scientific">Effusibacillus consociatus</name>
    <dbReference type="NCBI Taxonomy" id="1117041"/>
    <lineage>
        <taxon>Bacteria</taxon>
        <taxon>Bacillati</taxon>
        <taxon>Bacillota</taxon>
        <taxon>Bacilli</taxon>
        <taxon>Bacillales</taxon>
        <taxon>Alicyclobacillaceae</taxon>
        <taxon>Effusibacillus</taxon>
    </lineage>
</organism>
<dbReference type="InterPro" id="IPR042099">
    <property type="entry name" value="ANL_N_sf"/>
</dbReference>
<dbReference type="PROSITE" id="PS00455">
    <property type="entry name" value="AMP_BINDING"/>
    <property type="match status" value="1"/>
</dbReference>
<dbReference type="NCBIfam" id="NF004837">
    <property type="entry name" value="PRK06187.1"/>
    <property type="match status" value="1"/>
</dbReference>
<keyword evidence="2" id="KW-0436">Ligase</keyword>
<name>A0ABV9Q175_9BACL</name>
<dbReference type="Pfam" id="PF00501">
    <property type="entry name" value="AMP-binding"/>
    <property type="match status" value="1"/>
</dbReference>
<accession>A0ABV9Q175</accession>
<protein>
    <submittedName>
        <fullName evidence="5">Class I adenylate-forming enzyme family protein</fullName>
    </submittedName>
</protein>
<keyword evidence="6" id="KW-1185">Reference proteome</keyword>